<dbReference type="Proteomes" id="UP000184016">
    <property type="component" value="Unassembled WGS sequence"/>
</dbReference>
<dbReference type="SUPFAM" id="SSF53800">
    <property type="entry name" value="Chelatase"/>
    <property type="match status" value="1"/>
</dbReference>
<dbReference type="EMBL" id="FRAF01000001">
    <property type="protein sequence ID" value="SHJ54660.1"/>
    <property type="molecule type" value="Genomic_DNA"/>
</dbReference>
<dbReference type="UniPathway" id="UPA00252"/>
<comment type="catalytic activity">
    <reaction evidence="6">
        <text>Fe-coproporphyrin III + 2 H(+) = coproporphyrin III + Fe(2+)</text>
        <dbReference type="Rhea" id="RHEA:49572"/>
        <dbReference type="ChEBI" id="CHEBI:15378"/>
        <dbReference type="ChEBI" id="CHEBI:29033"/>
        <dbReference type="ChEBI" id="CHEBI:68438"/>
        <dbReference type="ChEBI" id="CHEBI:131725"/>
        <dbReference type="EC" id="4.99.1.9"/>
    </reaction>
    <physiologicalReaction direction="right-to-left" evidence="6">
        <dbReference type="Rhea" id="RHEA:49574"/>
    </physiologicalReaction>
</comment>
<keyword evidence="5 7" id="KW-0627">Porphyrin biosynthesis</keyword>
<comment type="subcellular location">
    <subcellularLocation>
        <location evidence="7">Cytoplasm</location>
    </subcellularLocation>
</comment>
<keyword evidence="3 7" id="KW-0350">Heme biosynthesis</keyword>
<gene>
    <name evidence="7" type="primary">cpfC</name>
    <name evidence="9" type="ORF">SAMN05443507_101163</name>
</gene>
<dbReference type="CDD" id="cd03411">
    <property type="entry name" value="Ferrochelatase_N"/>
    <property type="match status" value="1"/>
</dbReference>
<name>A0A1M6K766_9BACL</name>
<evidence type="ECO:0000256" key="6">
    <source>
        <dbReference type="ARBA" id="ARBA00024536"/>
    </source>
</evidence>
<dbReference type="EC" id="4.99.1.9" evidence="7"/>
<feature type="binding site" description="axial binding residue" evidence="7">
    <location>
        <position position="14"/>
    </location>
    <ligand>
        <name>Fe-coproporphyrin III</name>
        <dbReference type="ChEBI" id="CHEBI:68438"/>
    </ligand>
    <ligandPart>
        <name>Fe</name>
        <dbReference type="ChEBI" id="CHEBI:18248"/>
    </ligandPart>
</feature>
<dbReference type="OrthoDB" id="9776380at2"/>
<reference evidence="10" key="1">
    <citation type="submission" date="2016-11" db="EMBL/GenBank/DDBJ databases">
        <authorList>
            <person name="Varghese N."/>
            <person name="Submissions S."/>
        </authorList>
    </citation>
    <scope>NUCLEOTIDE SEQUENCE [LARGE SCALE GENOMIC DNA]</scope>
    <source>
        <strain evidence="10">USBA-503</strain>
    </source>
</reference>
<dbReference type="InterPro" id="IPR033659">
    <property type="entry name" value="Ferrochelatase_N"/>
</dbReference>
<evidence type="ECO:0000256" key="8">
    <source>
        <dbReference type="RuleBase" id="RU004185"/>
    </source>
</evidence>
<proteinExistence type="inferred from homology"/>
<keyword evidence="7" id="KW-0963">Cytoplasm</keyword>
<dbReference type="Pfam" id="PF00762">
    <property type="entry name" value="Ferrochelatase"/>
    <property type="match status" value="1"/>
</dbReference>
<dbReference type="GO" id="GO:0005737">
    <property type="term" value="C:cytoplasm"/>
    <property type="evidence" value="ECO:0007669"/>
    <property type="project" value="UniProtKB-SubCell"/>
</dbReference>
<evidence type="ECO:0000256" key="1">
    <source>
        <dbReference type="ARBA" id="ARBA00004744"/>
    </source>
</evidence>
<evidence type="ECO:0000313" key="10">
    <source>
        <dbReference type="Proteomes" id="UP000184016"/>
    </source>
</evidence>
<dbReference type="HAMAP" id="MF_00323">
    <property type="entry name" value="Ferrochelatase"/>
    <property type="match status" value="1"/>
</dbReference>
<protein>
    <recommendedName>
        <fullName evidence="7">Coproporphyrin III ferrochelatase</fullName>
        <ecNumber evidence="7">4.99.1.9</ecNumber>
    </recommendedName>
</protein>
<dbReference type="GO" id="GO:0006783">
    <property type="term" value="P:heme biosynthetic process"/>
    <property type="evidence" value="ECO:0007669"/>
    <property type="project" value="UniProtKB-UniRule"/>
</dbReference>
<dbReference type="GO" id="GO:0046872">
    <property type="term" value="F:metal ion binding"/>
    <property type="evidence" value="ECO:0007669"/>
    <property type="project" value="UniProtKB-KW"/>
</dbReference>
<feature type="binding site" evidence="7">
    <location>
        <position position="31"/>
    </location>
    <ligand>
        <name>Fe-coproporphyrin III</name>
        <dbReference type="ChEBI" id="CHEBI:68438"/>
    </ligand>
</feature>
<organism evidence="9 10">
    <name type="scientific">Alicyclobacillus tolerans</name>
    <dbReference type="NCBI Taxonomy" id="90970"/>
    <lineage>
        <taxon>Bacteria</taxon>
        <taxon>Bacillati</taxon>
        <taxon>Bacillota</taxon>
        <taxon>Bacilli</taxon>
        <taxon>Bacillales</taxon>
        <taxon>Alicyclobacillaceae</taxon>
        <taxon>Alicyclobacillus</taxon>
    </lineage>
</organism>
<accession>A0A1M6K766</accession>
<dbReference type="InterPro" id="IPR001015">
    <property type="entry name" value="Ferrochelatase"/>
</dbReference>
<dbReference type="NCBIfam" id="TIGR00109">
    <property type="entry name" value="hemH"/>
    <property type="match status" value="1"/>
</dbReference>
<dbReference type="PANTHER" id="PTHR11108:SF1">
    <property type="entry name" value="FERROCHELATASE, MITOCHONDRIAL"/>
    <property type="match status" value="1"/>
</dbReference>
<comment type="pathway">
    <text evidence="1 7">Porphyrin-containing compound metabolism; protoheme biosynthesis.</text>
</comment>
<dbReference type="RefSeq" id="WP_072872660.1">
    <property type="nucleotide sequence ID" value="NZ_FRAF01000001.1"/>
</dbReference>
<comment type="function">
    <text evidence="7">Involved in coproporphyrin-dependent heme b biosynthesis. Catalyzes the insertion of ferrous iron into coproporphyrin III to form Fe-coproporphyrin III.</text>
</comment>
<evidence type="ECO:0000256" key="2">
    <source>
        <dbReference type="ARBA" id="ARBA00023004"/>
    </source>
</evidence>
<dbReference type="PANTHER" id="PTHR11108">
    <property type="entry name" value="FERROCHELATASE"/>
    <property type="match status" value="1"/>
</dbReference>
<dbReference type="CDD" id="cd00419">
    <property type="entry name" value="Ferrochelatase_C"/>
    <property type="match status" value="1"/>
</dbReference>
<evidence type="ECO:0000256" key="4">
    <source>
        <dbReference type="ARBA" id="ARBA00023239"/>
    </source>
</evidence>
<sequence length="312" mass="34542">MAKNEVLGLLVMAYGTPRSAEEILPYYTHIRRGRPPSQEQLDDLTRRYQAIGGVSPLAAITERQAYGLAEILNVDGGRKVRPYIGLKHTSPFIEDAVKAMNHDGIEEAVGIVLAPHYSTMSIGSYQKTALTASASLGGPKLWLIDSWHMHPLFLQVLANRVAEGLQKFSSNAEVTTIFSAHSLPEKILQIGDPYPDQLKESGEAVARMLQLKHYTFAWQSAGQTGEPWLGPDILDKLRELAKAGCRNVLSCSQGFVADHLEVLYDIDIEAKQLAAQLGIRLERTHQMNDDREFLKALAAVVRERENKGDETA</sequence>
<keyword evidence="2 7" id="KW-0408">Iron</keyword>
<evidence type="ECO:0000256" key="3">
    <source>
        <dbReference type="ARBA" id="ARBA00023133"/>
    </source>
</evidence>
<evidence type="ECO:0000256" key="7">
    <source>
        <dbReference type="HAMAP-Rule" id="MF_00323"/>
    </source>
</evidence>
<dbReference type="InterPro" id="IPR033644">
    <property type="entry name" value="Ferrochelatase_C"/>
</dbReference>
<feature type="binding site" evidence="7">
    <location>
        <position position="125"/>
    </location>
    <ligand>
        <name>Fe-coproporphyrin III</name>
        <dbReference type="ChEBI" id="CHEBI:68438"/>
    </ligand>
</feature>
<feature type="binding site" evidence="7">
    <location>
        <position position="261"/>
    </location>
    <ligand>
        <name>Fe(2+)</name>
        <dbReference type="ChEBI" id="CHEBI:29033"/>
    </ligand>
</feature>
<dbReference type="STRING" id="1830138.SAMN05443507_101163"/>
<keyword evidence="10" id="KW-1185">Reference proteome</keyword>
<evidence type="ECO:0000256" key="5">
    <source>
        <dbReference type="ARBA" id="ARBA00023244"/>
    </source>
</evidence>
<dbReference type="Gene3D" id="3.40.50.1400">
    <property type="match status" value="2"/>
</dbReference>
<dbReference type="AlphaFoldDB" id="A0A1M6K766"/>
<keyword evidence="4 7" id="KW-0456">Lyase</keyword>
<keyword evidence="7" id="KW-0479">Metal-binding</keyword>
<feature type="binding site" evidence="7">
    <location>
        <begin position="47"/>
        <end position="48"/>
    </location>
    <ligand>
        <name>Fe-coproporphyrin III</name>
        <dbReference type="ChEBI" id="CHEBI:68438"/>
    </ligand>
</feature>
<feature type="binding site" evidence="7">
    <location>
        <position position="181"/>
    </location>
    <ligand>
        <name>Fe(2+)</name>
        <dbReference type="ChEBI" id="CHEBI:29033"/>
    </ligand>
</feature>
<comment type="similarity">
    <text evidence="7 8">Belongs to the ferrochelatase family.</text>
</comment>
<feature type="binding site" evidence="7">
    <location>
        <position position="55"/>
    </location>
    <ligand>
        <name>Fe-coproporphyrin III</name>
        <dbReference type="ChEBI" id="CHEBI:68438"/>
    </ligand>
</feature>
<dbReference type="GO" id="GO:0004325">
    <property type="term" value="F:ferrochelatase activity"/>
    <property type="evidence" value="ECO:0007669"/>
    <property type="project" value="UniProtKB-UniRule"/>
</dbReference>
<evidence type="ECO:0000313" key="9">
    <source>
        <dbReference type="EMBL" id="SHJ54660.1"/>
    </source>
</evidence>